<gene>
    <name evidence="1" type="ORF">GL4_0456</name>
</gene>
<accession>A0A0A8JYQ5</accession>
<evidence type="ECO:0000313" key="2">
    <source>
        <dbReference type="Proteomes" id="UP000031643"/>
    </source>
</evidence>
<proteinExistence type="predicted"/>
<protein>
    <submittedName>
        <fullName evidence="1">Uncharacterized protein</fullName>
    </submittedName>
</protein>
<sequence>MGQYWVSPSGYRFFLQWVPPEGIYIDQDHAQSILTYLIDGPKEDPYKPTIVN</sequence>
<dbReference type="HOGENOM" id="CLU_3081658_0_0_5"/>
<dbReference type="KEGG" id="mcg:GL4_0456"/>
<keyword evidence="2" id="KW-1185">Reference proteome</keyword>
<organism evidence="1 2">
    <name type="scientific">Methyloceanibacter caenitepidi</name>
    <dbReference type="NCBI Taxonomy" id="1384459"/>
    <lineage>
        <taxon>Bacteria</taxon>
        <taxon>Pseudomonadati</taxon>
        <taxon>Pseudomonadota</taxon>
        <taxon>Alphaproteobacteria</taxon>
        <taxon>Hyphomicrobiales</taxon>
        <taxon>Hyphomicrobiaceae</taxon>
        <taxon>Methyloceanibacter</taxon>
    </lineage>
</organism>
<dbReference type="AlphaFoldDB" id="A0A0A8JYQ5"/>
<reference evidence="1 2" key="1">
    <citation type="submission" date="2014-09" db="EMBL/GenBank/DDBJ databases">
        <title>Genome sequencing of Methyloceanibacter caenitepidi Gela4.</title>
        <authorList>
            <person name="Takeuchi M."/>
            <person name="Susumu S."/>
            <person name="Kamagata Y."/>
            <person name="Oshima K."/>
            <person name="Hattori M."/>
            <person name="Iwasaki W."/>
        </authorList>
    </citation>
    <scope>NUCLEOTIDE SEQUENCE [LARGE SCALE GENOMIC DNA]</scope>
    <source>
        <strain evidence="1 2">Gela4</strain>
    </source>
</reference>
<name>A0A0A8JYQ5_9HYPH</name>
<dbReference type="Proteomes" id="UP000031643">
    <property type="component" value="Chromosome"/>
</dbReference>
<evidence type="ECO:0000313" key="1">
    <source>
        <dbReference type="EMBL" id="BAQ15923.1"/>
    </source>
</evidence>
<dbReference type="EMBL" id="AP014648">
    <property type="protein sequence ID" value="BAQ15923.1"/>
    <property type="molecule type" value="Genomic_DNA"/>
</dbReference>